<evidence type="ECO:0000313" key="9">
    <source>
        <dbReference type="Proteomes" id="UP001500394"/>
    </source>
</evidence>
<protein>
    <recommendedName>
        <fullName evidence="7">OmpA-like domain-containing protein</fullName>
    </recommendedName>
</protein>
<organism evidence="8 9">
    <name type="scientific">Sphingobacterium thermophilum</name>
    <dbReference type="NCBI Taxonomy" id="768534"/>
    <lineage>
        <taxon>Bacteria</taxon>
        <taxon>Pseudomonadati</taxon>
        <taxon>Bacteroidota</taxon>
        <taxon>Sphingobacteriia</taxon>
        <taxon>Sphingobacteriales</taxon>
        <taxon>Sphingobacteriaceae</taxon>
        <taxon>Sphingobacterium</taxon>
    </lineage>
</organism>
<dbReference type="InterPro" id="IPR027385">
    <property type="entry name" value="Beta-barrel_OMP"/>
</dbReference>
<dbReference type="PANTHER" id="PTHR30329:SF21">
    <property type="entry name" value="LIPOPROTEIN YIAD-RELATED"/>
    <property type="match status" value="1"/>
</dbReference>
<evidence type="ECO:0000256" key="1">
    <source>
        <dbReference type="ARBA" id="ARBA00004442"/>
    </source>
</evidence>
<dbReference type="InterPro" id="IPR050330">
    <property type="entry name" value="Bact_OuterMem_StrucFunc"/>
</dbReference>
<keyword evidence="3 5" id="KW-0472">Membrane</keyword>
<comment type="subcellular location">
    <subcellularLocation>
        <location evidence="1">Cell outer membrane</location>
    </subcellularLocation>
</comment>
<gene>
    <name evidence="8" type="ORF">GCM10023173_15400</name>
</gene>
<evidence type="ECO:0000256" key="5">
    <source>
        <dbReference type="PROSITE-ProRule" id="PRU00473"/>
    </source>
</evidence>
<comment type="caution">
    <text evidence="8">The sequence shown here is derived from an EMBL/GenBank/DDBJ whole genome shotgun (WGS) entry which is preliminary data.</text>
</comment>
<feature type="signal peptide" evidence="6">
    <location>
        <begin position="1"/>
        <end position="21"/>
    </location>
</feature>
<dbReference type="Gene3D" id="3.30.1330.60">
    <property type="entry name" value="OmpA-like domain"/>
    <property type="match status" value="1"/>
</dbReference>
<dbReference type="InterPro" id="IPR006664">
    <property type="entry name" value="OMP_bac"/>
</dbReference>
<dbReference type="EMBL" id="BAABGR010000015">
    <property type="protein sequence ID" value="GAA4516305.1"/>
    <property type="molecule type" value="Genomic_DNA"/>
</dbReference>
<dbReference type="InterPro" id="IPR006665">
    <property type="entry name" value="OmpA-like"/>
</dbReference>
<evidence type="ECO:0000256" key="6">
    <source>
        <dbReference type="SAM" id="SignalP"/>
    </source>
</evidence>
<dbReference type="Proteomes" id="UP001500394">
    <property type="component" value="Unassembled WGS sequence"/>
</dbReference>
<evidence type="ECO:0000256" key="2">
    <source>
        <dbReference type="ARBA" id="ARBA00022729"/>
    </source>
</evidence>
<reference evidence="9" key="1">
    <citation type="journal article" date="2019" name="Int. J. Syst. Evol. Microbiol.">
        <title>The Global Catalogue of Microorganisms (GCM) 10K type strain sequencing project: providing services to taxonomists for standard genome sequencing and annotation.</title>
        <authorList>
            <consortium name="The Broad Institute Genomics Platform"/>
            <consortium name="The Broad Institute Genome Sequencing Center for Infectious Disease"/>
            <person name="Wu L."/>
            <person name="Ma J."/>
        </authorList>
    </citation>
    <scope>NUCLEOTIDE SEQUENCE [LARGE SCALE GENOMIC DNA]</scope>
    <source>
        <strain evidence="9">JCM 17858</strain>
    </source>
</reference>
<feature type="domain" description="OmpA-like" evidence="7">
    <location>
        <begin position="464"/>
        <end position="586"/>
    </location>
</feature>
<name>A0ABP8R260_9SPHI</name>
<dbReference type="InterPro" id="IPR036737">
    <property type="entry name" value="OmpA-like_sf"/>
</dbReference>
<keyword evidence="9" id="KW-1185">Reference proteome</keyword>
<evidence type="ECO:0000256" key="3">
    <source>
        <dbReference type="ARBA" id="ARBA00023136"/>
    </source>
</evidence>
<evidence type="ECO:0000313" key="8">
    <source>
        <dbReference type="EMBL" id="GAA4516305.1"/>
    </source>
</evidence>
<dbReference type="PROSITE" id="PS51123">
    <property type="entry name" value="OMPA_2"/>
    <property type="match status" value="1"/>
</dbReference>
<keyword evidence="2 6" id="KW-0732">Signal</keyword>
<dbReference type="PANTHER" id="PTHR30329">
    <property type="entry name" value="STATOR ELEMENT OF FLAGELLAR MOTOR COMPLEX"/>
    <property type="match status" value="1"/>
</dbReference>
<keyword evidence="4" id="KW-0998">Cell outer membrane</keyword>
<evidence type="ECO:0000259" key="7">
    <source>
        <dbReference type="PROSITE" id="PS51123"/>
    </source>
</evidence>
<evidence type="ECO:0000256" key="4">
    <source>
        <dbReference type="ARBA" id="ARBA00023237"/>
    </source>
</evidence>
<dbReference type="PRINTS" id="PR01021">
    <property type="entry name" value="OMPADOMAIN"/>
</dbReference>
<dbReference type="CDD" id="cd07185">
    <property type="entry name" value="OmpA_C-like"/>
    <property type="match status" value="1"/>
</dbReference>
<accession>A0ABP8R260</accession>
<dbReference type="Pfam" id="PF00691">
    <property type="entry name" value="OmpA"/>
    <property type="match status" value="1"/>
</dbReference>
<feature type="chain" id="PRO_5045196859" description="OmpA-like domain-containing protein" evidence="6">
    <location>
        <begin position="22"/>
        <end position="586"/>
    </location>
</feature>
<sequence>MTMKKYLLALMLIGFAFYALAQQSKGDFQVGIFGGASSPLNKYKNIVDTKMGYHGGIFMDKYFSGNRLGLGIDARYIYNRVAKNESVAFLNGMISTHYASKKRFEDFVFSLGPTYRFTDNRFHVEAYLRGGVMLQSFPEFVTTLTYKDTRGVTSVDVLKTVNDASNKANSWAALAGLRFNYMFTPQFGAYVHVDYVQALGSKFGSKESRFTTEEFKADAENPITATTEVIHHGNHYFLDAKTVEYTVHQTLNAGVGLKYAFGKGQWEAVPSRPLKYDEVKPVIQNKDLQIVVKDKQTQLALSGVTVSIVGEGIEERSITDANGQANKVVAIKPGNYEVIGEKNGIKTPILYLSAEDFQGSAGTILREIYHDDPRFTLIGETFDCDLQRNLPNISTVLTNTETKMNVSQISDAEGKFIYQLEQNSDYSVVANQQGRYSQTEFVSTKGLDRSQTLYVTLKLGVCELKNDAEFVLKNIFYDFDKSDIRPDAALVLDNVVAILKQNPTLKIELSSHTDSRGNDDYNLKLSQRRADAAVKYIVSKGISASRVVAKGYGEKRLLNRCGNGVQCSEQEHQINRRTEIKILEYH</sequence>
<dbReference type="SUPFAM" id="SSF103088">
    <property type="entry name" value="OmpA-like"/>
    <property type="match status" value="1"/>
</dbReference>
<dbReference type="Pfam" id="PF13505">
    <property type="entry name" value="OMP_b-brl"/>
    <property type="match status" value="1"/>
</dbReference>
<proteinExistence type="predicted"/>